<evidence type="ECO:0000313" key="2">
    <source>
        <dbReference type="Proteomes" id="UP000001307"/>
    </source>
</evidence>
<accession>E4XZB6</accession>
<keyword evidence="2" id="KW-1185">Reference proteome</keyword>
<dbReference type="AlphaFoldDB" id="E4XZB6"/>
<reference evidence="1" key="1">
    <citation type="journal article" date="2010" name="Science">
        <title>Plasticity of animal genome architecture unmasked by rapid evolution of a pelagic tunicate.</title>
        <authorList>
            <person name="Denoeud F."/>
            <person name="Henriet S."/>
            <person name="Mungpakdee S."/>
            <person name="Aury J.M."/>
            <person name="Da Silva C."/>
            <person name="Brinkmann H."/>
            <person name="Mikhaleva J."/>
            <person name="Olsen L.C."/>
            <person name="Jubin C."/>
            <person name="Canestro C."/>
            <person name="Bouquet J.M."/>
            <person name="Danks G."/>
            <person name="Poulain J."/>
            <person name="Campsteijn C."/>
            <person name="Adamski M."/>
            <person name="Cross I."/>
            <person name="Yadetie F."/>
            <person name="Muffato M."/>
            <person name="Louis A."/>
            <person name="Butcher S."/>
            <person name="Tsagkogeorga G."/>
            <person name="Konrad A."/>
            <person name="Singh S."/>
            <person name="Jensen M.F."/>
            <person name="Cong E.H."/>
            <person name="Eikeseth-Otteraa H."/>
            <person name="Noel B."/>
            <person name="Anthouard V."/>
            <person name="Porcel B.M."/>
            <person name="Kachouri-Lafond R."/>
            <person name="Nishino A."/>
            <person name="Ugolini M."/>
            <person name="Chourrout P."/>
            <person name="Nishida H."/>
            <person name="Aasland R."/>
            <person name="Huzurbazar S."/>
            <person name="Westhof E."/>
            <person name="Delsuc F."/>
            <person name="Lehrach H."/>
            <person name="Reinhardt R."/>
            <person name="Weissenbach J."/>
            <person name="Roy S.W."/>
            <person name="Artiguenave F."/>
            <person name="Postlethwait J.H."/>
            <person name="Manak J.R."/>
            <person name="Thompson E.M."/>
            <person name="Jaillon O."/>
            <person name="Du Pasquier L."/>
            <person name="Boudinot P."/>
            <person name="Liberles D.A."/>
            <person name="Volff J.N."/>
            <person name="Philippe H."/>
            <person name="Lenhard B."/>
            <person name="Roest Crollius H."/>
            <person name="Wincker P."/>
            <person name="Chourrout D."/>
        </authorList>
    </citation>
    <scope>NUCLEOTIDE SEQUENCE [LARGE SCALE GENOMIC DNA]</scope>
</reference>
<dbReference type="EMBL" id="FN653392">
    <property type="protein sequence ID" value="CBY14978.1"/>
    <property type="molecule type" value="Genomic_DNA"/>
</dbReference>
<dbReference type="InParanoid" id="E4XZB6"/>
<gene>
    <name evidence="1" type="ORF">GSOID_T00010079001</name>
</gene>
<dbReference type="Proteomes" id="UP000001307">
    <property type="component" value="Unassembled WGS sequence"/>
</dbReference>
<name>E4XZB6_OIKDI</name>
<evidence type="ECO:0000313" key="1">
    <source>
        <dbReference type="EMBL" id="CBY14978.1"/>
    </source>
</evidence>
<sequence length="94" mass="10662">MASDRYARMPRNLFIDFTVFSDFSSSTAIFSIVCGDCFITPFTIRLPSSSISLDKKVHFLPLSRKFIFASVLNTLERFDRNSVSVDPNMHISST</sequence>
<organism evidence="1">
    <name type="scientific">Oikopleura dioica</name>
    <name type="common">Tunicate</name>
    <dbReference type="NCBI Taxonomy" id="34765"/>
    <lineage>
        <taxon>Eukaryota</taxon>
        <taxon>Metazoa</taxon>
        <taxon>Chordata</taxon>
        <taxon>Tunicata</taxon>
        <taxon>Appendicularia</taxon>
        <taxon>Copelata</taxon>
        <taxon>Oikopleuridae</taxon>
        <taxon>Oikopleura</taxon>
    </lineage>
</organism>
<proteinExistence type="predicted"/>
<protein>
    <submittedName>
        <fullName evidence="1">Uncharacterized protein</fullName>
    </submittedName>
</protein>